<dbReference type="InterPro" id="IPR016187">
    <property type="entry name" value="CTDL_fold"/>
</dbReference>
<feature type="domain" description="C-type lectin" evidence="1">
    <location>
        <begin position="188"/>
        <end position="305"/>
    </location>
</feature>
<dbReference type="PROSITE" id="PS50041">
    <property type="entry name" value="C_TYPE_LECTIN_2"/>
    <property type="match status" value="2"/>
</dbReference>
<protein>
    <recommendedName>
        <fullName evidence="1">C-type lectin domain-containing protein</fullName>
    </recommendedName>
</protein>
<keyword evidence="3" id="KW-1185">Reference proteome</keyword>
<dbReference type="InterPro" id="IPR016186">
    <property type="entry name" value="C-type_lectin-like/link_sf"/>
</dbReference>
<dbReference type="OMA" id="PHCDSEW"/>
<dbReference type="CDD" id="cd00037">
    <property type="entry name" value="CLECT"/>
    <property type="match status" value="2"/>
</dbReference>
<accession>A0A8D0GMX1</accession>
<reference evidence="2" key="2">
    <citation type="submission" date="2025-09" db="UniProtKB">
        <authorList>
            <consortium name="Ensembl"/>
        </authorList>
    </citation>
    <scope>IDENTIFICATION</scope>
</reference>
<reference evidence="2" key="1">
    <citation type="submission" date="2025-08" db="UniProtKB">
        <authorList>
            <consortium name="Ensembl"/>
        </authorList>
    </citation>
    <scope>IDENTIFICATION</scope>
</reference>
<dbReference type="FunFam" id="3.10.100.10:FF:000031">
    <property type="entry name" value="macrophage mannose receptor 1"/>
    <property type="match status" value="1"/>
</dbReference>
<dbReference type="FunFam" id="3.10.100.10:FF:000030">
    <property type="entry name" value="Mannose receptor C-type 1"/>
    <property type="match status" value="1"/>
</dbReference>
<dbReference type="Gene3D" id="3.10.100.10">
    <property type="entry name" value="Mannose-Binding Protein A, subunit A"/>
    <property type="match status" value="2"/>
</dbReference>
<dbReference type="Proteomes" id="UP000694392">
    <property type="component" value="Unplaced"/>
</dbReference>
<sequence length="327" mass="37440">MMKKPINQAGIWKDRDCDYEKSYICQRNTDLEFDHTPITIPVSGVTSYSDSSYFFIPSKATWEEARKKCKTENSELISILDPYTHSFLWLQVLEYGEPVWIGLNSNMTGGNYKWIDGWKVGFTKWGSGEPKENRACVYLDLDGDWKTGACNQSHLSVCKQSDVLPPTDPPQAPGRCPESKNSPSWIPFRGHCYYISLIMKDWPGASMRCNQLGATLVSIEDLIELKFLTRHLEQLESFRPGFWIGLFKNVDGEWIWVDDTAVDFVNWKKGEPVGESYHKDCAVLNSEEGEWFTSRSSSNREFICKKKKIPEAEPNVTSLEKKGRTIS</sequence>
<dbReference type="Pfam" id="PF00059">
    <property type="entry name" value="Lectin_C"/>
    <property type="match status" value="2"/>
</dbReference>
<proteinExistence type="predicted"/>
<name>A0A8D0GMX1_SPHPU</name>
<evidence type="ECO:0000313" key="2">
    <source>
        <dbReference type="Ensembl" id="ENSSPUP00000008261.1"/>
    </source>
</evidence>
<dbReference type="GeneTree" id="ENSGT01100000263473"/>
<evidence type="ECO:0000313" key="3">
    <source>
        <dbReference type="Proteomes" id="UP000694392"/>
    </source>
</evidence>
<dbReference type="PANTHER" id="PTHR22803">
    <property type="entry name" value="MANNOSE, PHOSPHOLIPASE, LECTIN RECEPTOR RELATED"/>
    <property type="match status" value="1"/>
</dbReference>
<dbReference type="Ensembl" id="ENSSPUT00000008816.1">
    <property type="protein sequence ID" value="ENSSPUP00000008261.1"/>
    <property type="gene ID" value="ENSSPUG00000006411.1"/>
</dbReference>
<dbReference type="SMART" id="SM00034">
    <property type="entry name" value="CLECT"/>
    <property type="match status" value="2"/>
</dbReference>
<evidence type="ECO:0000259" key="1">
    <source>
        <dbReference type="PROSITE" id="PS50041"/>
    </source>
</evidence>
<dbReference type="AlphaFoldDB" id="A0A8D0GMX1"/>
<dbReference type="SUPFAM" id="SSF56436">
    <property type="entry name" value="C-type lectin-like"/>
    <property type="match status" value="2"/>
</dbReference>
<organism evidence="2 3">
    <name type="scientific">Sphenodon punctatus</name>
    <name type="common">Tuatara</name>
    <name type="synonym">Hatteria punctata</name>
    <dbReference type="NCBI Taxonomy" id="8508"/>
    <lineage>
        <taxon>Eukaryota</taxon>
        <taxon>Metazoa</taxon>
        <taxon>Chordata</taxon>
        <taxon>Craniata</taxon>
        <taxon>Vertebrata</taxon>
        <taxon>Euteleostomi</taxon>
        <taxon>Lepidosauria</taxon>
        <taxon>Sphenodontia</taxon>
        <taxon>Sphenodontidae</taxon>
        <taxon>Sphenodon</taxon>
    </lineage>
</organism>
<dbReference type="InterPro" id="IPR050111">
    <property type="entry name" value="C-type_lectin/snaclec_domain"/>
</dbReference>
<dbReference type="InterPro" id="IPR001304">
    <property type="entry name" value="C-type_lectin-like"/>
</dbReference>
<feature type="domain" description="C-type lectin" evidence="1">
    <location>
        <begin position="48"/>
        <end position="159"/>
    </location>
</feature>